<dbReference type="InterPro" id="IPR010390">
    <property type="entry name" value="ABC-2_transporter-like"/>
</dbReference>
<reference evidence="2" key="2">
    <citation type="submission" date="2024-07" db="EMBL/GenBank/DDBJ databases">
        <title>Streptomyces haneummycinica sp. nov., a new antibiotic-producing actinobacterium isolated from marine sediment.</title>
        <authorList>
            <person name="Uemura M."/>
            <person name="Hamada M."/>
            <person name="Hirano S."/>
            <person name="Kobayashi K."/>
            <person name="Ohshiro T."/>
            <person name="Kobayashi T."/>
            <person name="Terahara T."/>
        </authorList>
    </citation>
    <scope>NUCLEOTIDE SEQUENCE</scope>
    <source>
        <strain evidence="2">KM77-8</strain>
    </source>
</reference>
<name>A0AAT9HWZ1_9ACTN</name>
<evidence type="ECO:0000256" key="1">
    <source>
        <dbReference type="SAM" id="Phobius"/>
    </source>
</evidence>
<reference evidence="2" key="1">
    <citation type="submission" date="2024-06" db="EMBL/GenBank/DDBJ databases">
        <authorList>
            <consortium name="consrtm"/>
            <person name="Uemura M."/>
            <person name="Terahara T."/>
        </authorList>
    </citation>
    <scope>NUCLEOTIDE SEQUENCE</scope>
    <source>
        <strain evidence="2">KM77-8</strain>
    </source>
</reference>
<organism evidence="2">
    <name type="scientific">Streptomyces haneummycinicus</name>
    <dbReference type="NCBI Taxonomy" id="3074435"/>
    <lineage>
        <taxon>Bacteria</taxon>
        <taxon>Bacillati</taxon>
        <taxon>Actinomycetota</taxon>
        <taxon>Actinomycetes</taxon>
        <taxon>Kitasatosporales</taxon>
        <taxon>Streptomycetaceae</taxon>
        <taxon>Streptomyces</taxon>
    </lineage>
</organism>
<gene>
    <name evidence="2" type="ORF">SHKM778_82730</name>
</gene>
<evidence type="ECO:0008006" key="3">
    <source>
        <dbReference type="Google" id="ProtNLM"/>
    </source>
</evidence>
<keyword evidence="1" id="KW-1133">Transmembrane helix</keyword>
<keyword evidence="1" id="KW-0812">Transmembrane</keyword>
<dbReference type="AlphaFoldDB" id="A0AAT9HWZ1"/>
<sequence>MFTNTVFGLILVYTYLALWDERPGLGGYDQAQAVTYVWLGQCLYATLAIQGGGAEKELMERIRTGEVAVDLYRPVDLQLWWLAGDVGRAAFQLLGRGVVPFLFGSLFFTMALPAGAAAWVAFAVTLVLAAVVSFAIRYLAALCVFWLMDGMGIGQVLMITGVFFSGMVLPLNVFPGTLGEVVRVLPWAAQIQVPADVLMGSGSRWGRSRSRRRGRWPCWRRAGCFSRWRRAGWWCRVAERGVLVEGLRAYGLIAAMWVRSGMTYRTSFVFTVIGNLLMTGLDFVGILLMFTQVDSLGGWSLPEIAMLYGLSVTSFGIADMLLGSMDVLGARMRDGSFDVLLVRPVPVLAQVGADRFAVRRLGRIAQGTVVLGWALSSVDVEWTAAKVLLVPVMVLSGAAIFSAVFVAGAAFQIYAQDAAEVQNAFTYGGTTLLQYPPTVFGKDLVRGATFMLPLAFVNWVPAAHILDRPYPIGLPGWAAFASPLVAVGCCALAGLAWRTGLRSYRSTGS</sequence>
<proteinExistence type="predicted"/>
<accession>A0AAT9HWZ1</accession>
<feature type="transmembrane region" description="Helical" evidence="1">
    <location>
        <begin position="98"/>
        <end position="120"/>
    </location>
</feature>
<feature type="transmembrane region" description="Helical" evidence="1">
    <location>
        <begin position="305"/>
        <end position="323"/>
    </location>
</feature>
<protein>
    <recommendedName>
        <fullName evidence="3">Transporter</fullName>
    </recommendedName>
</protein>
<feature type="transmembrane region" description="Helical" evidence="1">
    <location>
        <begin position="387"/>
        <end position="415"/>
    </location>
</feature>
<dbReference type="Pfam" id="PF06182">
    <property type="entry name" value="ABC2_membrane_6"/>
    <property type="match status" value="2"/>
</dbReference>
<feature type="transmembrane region" description="Helical" evidence="1">
    <location>
        <begin position="126"/>
        <end position="147"/>
    </location>
</feature>
<dbReference type="PANTHER" id="PTHR36833:SF1">
    <property type="entry name" value="INTEGRAL MEMBRANE TRANSPORT PROTEIN"/>
    <property type="match status" value="1"/>
</dbReference>
<feature type="transmembrane region" description="Helical" evidence="1">
    <location>
        <begin position="268"/>
        <end position="293"/>
    </location>
</feature>
<dbReference type="PANTHER" id="PTHR36833">
    <property type="entry name" value="SLR0610 PROTEIN-RELATED"/>
    <property type="match status" value="1"/>
</dbReference>
<dbReference type="EMBL" id="AP035768">
    <property type="protein sequence ID" value="BFO21885.1"/>
    <property type="molecule type" value="Genomic_DNA"/>
</dbReference>
<keyword evidence="1" id="KW-0472">Membrane</keyword>
<evidence type="ECO:0000313" key="2">
    <source>
        <dbReference type="EMBL" id="BFO21885.1"/>
    </source>
</evidence>
<feature type="transmembrane region" description="Helical" evidence="1">
    <location>
        <begin position="477"/>
        <end position="497"/>
    </location>
</feature>
<feature type="transmembrane region" description="Helical" evidence="1">
    <location>
        <begin position="156"/>
        <end position="175"/>
    </location>
</feature>